<gene>
    <name evidence="8" type="ORF">DFH08DRAFT_28920</name>
</gene>
<evidence type="ECO:0000313" key="9">
    <source>
        <dbReference type="Proteomes" id="UP001218218"/>
    </source>
</evidence>
<dbReference type="SMART" id="SM00355">
    <property type="entry name" value="ZnF_C2H2"/>
    <property type="match status" value="4"/>
</dbReference>
<evidence type="ECO:0000256" key="3">
    <source>
        <dbReference type="ARBA" id="ARBA00022771"/>
    </source>
</evidence>
<dbReference type="GO" id="GO:0005667">
    <property type="term" value="C:transcription regulator complex"/>
    <property type="evidence" value="ECO:0007669"/>
    <property type="project" value="TreeGrafter"/>
</dbReference>
<keyword evidence="9" id="KW-1185">Reference proteome</keyword>
<keyword evidence="3 5" id="KW-0863">Zinc-finger</keyword>
<dbReference type="SUPFAM" id="SSF57667">
    <property type="entry name" value="beta-beta-alpha zinc fingers"/>
    <property type="match status" value="2"/>
</dbReference>
<name>A0AAD7AV14_9AGAR</name>
<dbReference type="PANTHER" id="PTHR14003:SF20">
    <property type="entry name" value="FINGER DOMAIN PROTEIN, PUTATIVE (AFU_ORTHOLOGUE AFUA_4G10380)-RELATED"/>
    <property type="match status" value="1"/>
</dbReference>
<feature type="domain" description="C2H2-type" evidence="7">
    <location>
        <begin position="5"/>
        <end position="32"/>
    </location>
</feature>
<proteinExistence type="predicted"/>
<evidence type="ECO:0000256" key="1">
    <source>
        <dbReference type="ARBA" id="ARBA00022723"/>
    </source>
</evidence>
<keyword evidence="1" id="KW-0479">Metal-binding</keyword>
<dbReference type="AlphaFoldDB" id="A0AAD7AV14"/>
<dbReference type="InterPro" id="IPR036236">
    <property type="entry name" value="Znf_C2H2_sf"/>
</dbReference>
<evidence type="ECO:0000256" key="6">
    <source>
        <dbReference type="SAM" id="MobiDB-lite"/>
    </source>
</evidence>
<feature type="domain" description="C2H2-type" evidence="7">
    <location>
        <begin position="33"/>
        <end position="60"/>
    </location>
</feature>
<keyword evidence="2" id="KW-0677">Repeat</keyword>
<dbReference type="FunFam" id="3.30.160.60:FF:000759">
    <property type="entry name" value="zinc finger protein 16"/>
    <property type="match status" value="1"/>
</dbReference>
<dbReference type="PANTHER" id="PTHR14003">
    <property type="entry name" value="TRANSCRIPTIONAL REPRESSOR PROTEIN YY"/>
    <property type="match status" value="1"/>
</dbReference>
<dbReference type="GO" id="GO:0008270">
    <property type="term" value="F:zinc ion binding"/>
    <property type="evidence" value="ECO:0007669"/>
    <property type="project" value="UniProtKB-KW"/>
</dbReference>
<dbReference type="PROSITE" id="PS00028">
    <property type="entry name" value="ZINC_FINGER_C2H2_1"/>
    <property type="match status" value="4"/>
</dbReference>
<dbReference type="GO" id="GO:0031519">
    <property type="term" value="C:PcG protein complex"/>
    <property type="evidence" value="ECO:0007669"/>
    <property type="project" value="TreeGrafter"/>
</dbReference>
<sequence>MTASWPCSECPKVFTRKGDLTRHSLLHTGYRPHSCSECGKSFAQYTGLKTHMNVHTGEKPFLCGITPCQAAFGDPSSCSRHRKETHRRSGAYQCPESRCKSSIKRRSAFTAHLRRHGSKYAGADIEIFFLGVVHPPRTTANKIERPRVEYVSDLPIPPVMTYERPATYNSFTPGMPPFFNDFRNDLDLHVATGELFTFNSRSVSPSSLDSPASSSSSSPSPSPLECQDEPRFNLPHVNIAEANASYDPEMSGVYNPVLSPVSQLMHAFGFDVSKYPKQDIDAVFG</sequence>
<keyword evidence="4" id="KW-0862">Zinc</keyword>
<comment type="caution">
    <text evidence="8">The sequence shown here is derived from an EMBL/GenBank/DDBJ whole genome shotgun (WGS) entry which is preliminary data.</text>
</comment>
<dbReference type="Proteomes" id="UP001218218">
    <property type="component" value="Unassembled WGS sequence"/>
</dbReference>
<evidence type="ECO:0000256" key="5">
    <source>
        <dbReference type="PROSITE-ProRule" id="PRU00042"/>
    </source>
</evidence>
<dbReference type="InterPro" id="IPR013087">
    <property type="entry name" value="Znf_C2H2_type"/>
</dbReference>
<dbReference type="Pfam" id="PF00096">
    <property type="entry name" value="zf-C2H2"/>
    <property type="match status" value="2"/>
</dbReference>
<evidence type="ECO:0000313" key="8">
    <source>
        <dbReference type="EMBL" id="KAJ7368571.1"/>
    </source>
</evidence>
<feature type="region of interest" description="Disordered" evidence="6">
    <location>
        <begin position="202"/>
        <end position="230"/>
    </location>
</feature>
<evidence type="ECO:0000256" key="4">
    <source>
        <dbReference type="ARBA" id="ARBA00022833"/>
    </source>
</evidence>
<accession>A0AAD7AV14</accession>
<evidence type="ECO:0000259" key="7">
    <source>
        <dbReference type="PROSITE" id="PS50157"/>
    </source>
</evidence>
<protein>
    <recommendedName>
        <fullName evidence="7">C2H2-type domain-containing protein</fullName>
    </recommendedName>
</protein>
<reference evidence="8" key="1">
    <citation type="submission" date="2023-03" db="EMBL/GenBank/DDBJ databases">
        <title>Massive genome expansion in bonnet fungi (Mycena s.s.) driven by repeated elements and novel gene families across ecological guilds.</title>
        <authorList>
            <consortium name="Lawrence Berkeley National Laboratory"/>
            <person name="Harder C.B."/>
            <person name="Miyauchi S."/>
            <person name="Viragh M."/>
            <person name="Kuo A."/>
            <person name="Thoen E."/>
            <person name="Andreopoulos B."/>
            <person name="Lu D."/>
            <person name="Skrede I."/>
            <person name="Drula E."/>
            <person name="Henrissat B."/>
            <person name="Morin E."/>
            <person name="Kohler A."/>
            <person name="Barry K."/>
            <person name="LaButti K."/>
            <person name="Morin E."/>
            <person name="Salamov A."/>
            <person name="Lipzen A."/>
            <person name="Mereny Z."/>
            <person name="Hegedus B."/>
            <person name="Baldrian P."/>
            <person name="Stursova M."/>
            <person name="Weitz H."/>
            <person name="Taylor A."/>
            <person name="Grigoriev I.V."/>
            <person name="Nagy L.G."/>
            <person name="Martin F."/>
            <person name="Kauserud H."/>
        </authorList>
    </citation>
    <scope>NUCLEOTIDE SEQUENCE</scope>
    <source>
        <strain evidence="8">CBHHK002</strain>
    </source>
</reference>
<dbReference type="GO" id="GO:0000785">
    <property type="term" value="C:chromatin"/>
    <property type="evidence" value="ECO:0007669"/>
    <property type="project" value="TreeGrafter"/>
</dbReference>
<dbReference type="Gene3D" id="3.30.160.60">
    <property type="entry name" value="Classic Zinc Finger"/>
    <property type="match status" value="3"/>
</dbReference>
<feature type="domain" description="C2H2-type" evidence="7">
    <location>
        <begin position="92"/>
        <end position="121"/>
    </location>
</feature>
<dbReference type="EMBL" id="JARIHO010000001">
    <property type="protein sequence ID" value="KAJ7368571.1"/>
    <property type="molecule type" value="Genomic_DNA"/>
</dbReference>
<dbReference type="GO" id="GO:0000978">
    <property type="term" value="F:RNA polymerase II cis-regulatory region sequence-specific DNA binding"/>
    <property type="evidence" value="ECO:0007669"/>
    <property type="project" value="TreeGrafter"/>
</dbReference>
<dbReference type="GO" id="GO:0000981">
    <property type="term" value="F:DNA-binding transcription factor activity, RNA polymerase II-specific"/>
    <property type="evidence" value="ECO:0007669"/>
    <property type="project" value="TreeGrafter"/>
</dbReference>
<organism evidence="8 9">
    <name type="scientific">Mycena albidolilacea</name>
    <dbReference type="NCBI Taxonomy" id="1033008"/>
    <lineage>
        <taxon>Eukaryota</taxon>
        <taxon>Fungi</taxon>
        <taxon>Dikarya</taxon>
        <taxon>Basidiomycota</taxon>
        <taxon>Agaricomycotina</taxon>
        <taxon>Agaricomycetes</taxon>
        <taxon>Agaricomycetidae</taxon>
        <taxon>Agaricales</taxon>
        <taxon>Marasmiineae</taxon>
        <taxon>Mycenaceae</taxon>
        <taxon>Mycena</taxon>
    </lineage>
</organism>
<dbReference type="PROSITE" id="PS50157">
    <property type="entry name" value="ZINC_FINGER_C2H2_2"/>
    <property type="match status" value="3"/>
</dbReference>
<feature type="compositionally biased region" description="Low complexity" evidence="6">
    <location>
        <begin position="202"/>
        <end position="219"/>
    </location>
</feature>
<evidence type="ECO:0000256" key="2">
    <source>
        <dbReference type="ARBA" id="ARBA00022737"/>
    </source>
</evidence>